<keyword evidence="2" id="KW-0677">Repeat</keyword>
<dbReference type="Pfam" id="PF12799">
    <property type="entry name" value="LRR_4"/>
    <property type="match status" value="1"/>
</dbReference>
<gene>
    <name evidence="5" type="ORF">HMPREF9193_01274</name>
</gene>
<dbReference type="Pfam" id="PF18998">
    <property type="entry name" value="Flg_new_2"/>
    <property type="match status" value="1"/>
</dbReference>
<name>A0ABN0NYR4_TRELE</name>
<dbReference type="SUPFAM" id="SSF52058">
    <property type="entry name" value="L domain-like"/>
    <property type="match status" value="1"/>
</dbReference>
<proteinExistence type="predicted"/>
<dbReference type="EMBL" id="AWVH01000031">
    <property type="protein sequence ID" value="ERJ93052.1"/>
    <property type="molecule type" value="Genomic_DNA"/>
</dbReference>
<dbReference type="Proteomes" id="UP000016649">
    <property type="component" value="Unassembled WGS sequence"/>
</dbReference>
<dbReference type="InterPro" id="IPR025875">
    <property type="entry name" value="Leu-rich_rpt_4"/>
</dbReference>
<organism evidence="5 6">
    <name type="scientific">Treponema lecithinolyticum ATCC 700332</name>
    <dbReference type="NCBI Taxonomy" id="1321815"/>
    <lineage>
        <taxon>Bacteria</taxon>
        <taxon>Pseudomonadati</taxon>
        <taxon>Spirochaetota</taxon>
        <taxon>Spirochaetia</taxon>
        <taxon>Spirochaetales</taxon>
        <taxon>Treponemataceae</taxon>
        <taxon>Treponema</taxon>
    </lineage>
</organism>
<dbReference type="RefSeq" id="WP_021687483.1">
    <property type="nucleotide sequence ID" value="NZ_KI260567.1"/>
</dbReference>
<dbReference type="InterPro" id="IPR044060">
    <property type="entry name" value="Bacterial_rp_domain"/>
</dbReference>
<keyword evidence="1" id="KW-0433">Leucine-rich repeat</keyword>
<evidence type="ECO:0000313" key="6">
    <source>
        <dbReference type="Proteomes" id="UP000016649"/>
    </source>
</evidence>
<comment type="caution">
    <text evidence="5">The sequence shown here is derived from an EMBL/GenBank/DDBJ whole genome shotgun (WGS) entry which is preliminary data.</text>
</comment>
<evidence type="ECO:0000313" key="5">
    <source>
        <dbReference type="EMBL" id="ERJ93052.1"/>
    </source>
</evidence>
<sequence>MTKFRAKHKAPAFLGAALMLLIALMFTACKQPASAEKPEPPAPPAPPKHAVTFSVEGTPPNGTLKAILGTSEITSGDKVEEGKWVIFTAKADEGYRVKEWKVDGNAILGNKTNTYACNVTKPCAITVSFEPYSVKLTLSPDKNTVKVKAKTKDGSAMKVEGCTVTELTSDVETTLTAIGTKVTLIGNITELDCRGEETPGGNRPLIALDVTGCTALQKFDCRFNFITELDVQGLTALQELYCNSNMLTVLDVRGLTKLEKLYCSATQLTALNVSDCTALKELICNDNELSTLNASGLTKLQKLNCRNNKITSLDVSGLTELQELYCNSNKIPKLNVQGLTKLQQLKCGGNQLASLNVQGLTELQQLDCASNQLSSLNVQGCTALKSLLCFRNKLNADVFTKLFNDLPAREASDGAWARVYMKGTNVTEGNCTDFTQPDPLKKAFEDAKNIKHWKMQKVNGAFVPSDI</sequence>
<dbReference type="InterPro" id="IPR032675">
    <property type="entry name" value="LRR_dom_sf"/>
</dbReference>
<dbReference type="PANTHER" id="PTHR47566:SF1">
    <property type="entry name" value="PROTEIN NUD1"/>
    <property type="match status" value="1"/>
</dbReference>
<dbReference type="InterPro" id="IPR052574">
    <property type="entry name" value="CDIRP"/>
</dbReference>
<evidence type="ECO:0000256" key="2">
    <source>
        <dbReference type="ARBA" id="ARBA00022737"/>
    </source>
</evidence>
<keyword evidence="6" id="KW-1185">Reference proteome</keyword>
<keyword evidence="3" id="KW-0732">Signal</keyword>
<feature type="signal peptide" evidence="3">
    <location>
        <begin position="1"/>
        <end position="35"/>
    </location>
</feature>
<evidence type="ECO:0000256" key="1">
    <source>
        <dbReference type="ARBA" id="ARBA00022614"/>
    </source>
</evidence>
<feature type="domain" description="Bacterial repeat" evidence="4">
    <location>
        <begin position="72"/>
        <end position="131"/>
    </location>
</feature>
<evidence type="ECO:0000259" key="4">
    <source>
        <dbReference type="Pfam" id="PF18998"/>
    </source>
</evidence>
<dbReference type="PROSITE" id="PS51257">
    <property type="entry name" value="PROKAR_LIPOPROTEIN"/>
    <property type="match status" value="1"/>
</dbReference>
<evidence type="ECO:0000256" key="3">
    <source>
        <dbReference type="SAM" id="SignalP"/>
    </source>
</evidence>
<protein>
    <submittedName>
        <fullName evidence="5">Leucine Rich repeat-containing domain protein</fullName>
    </submittedName>
</protein>
<reference evidence="5 6" key="1">
    <citation type="submission" date="2013-08" db="EMBL/GenBank/DDBJ databases">
        <authorList>
            <person name="Weinstock G."/>
            <person name="Sodergren E."/>
            <person name="Wylie T."/>
            <person name="Fulton L."/>
            <person name="Fulton R."/>
            <person name="Fronick C."/>
            <person name="O'Laughlin M."/>
            <person name="Godfrey J."/>
            <person name="Miner T."/>
            <person name="Herter B."/>
            <person name="Appelbaum E."/>
            <person name="Cordes M."/>
            <person name="Lek S."/>
            <person name="Wollam A."/>
            <person name="Pepin K.H."/>
            <person name="Palsikar V.B."/>
            <person name="Mitreva M."/>
            <person name="Wilson R.K."/>
        </authorList>
    </citation>
    <scope>NUCLEOTIDE SEQUENCE [LARGE SCALE GENOMIC DNA]</scope>
    <source>
        <strain evidence="5 6">ATCC 700332</strain>
    </source>
</reference>
<accession>A0ABN0NYR4</accession>
<dbReference type="PANTHER" id="PTHR47566">
    <property type="match status" value="1"/>
</dbReference>
<feature type="chain" id="PRO_5046417031" evidence="3">
    <location>
        <begin position="36"/>
        <end position="467"/>
    </location>
</feature>
<dbReference type="Gene3D" id="3.80.10.10">
    <property type="entry name" value="Ribonuclease Inhibitor"/>
    <property type="match status" value="1"/>
</dbReference>